<evidence type="ECO:0000313" key="1">
    <source>
        <dbReference type="EMBL" id="EML1471875.1"/>
    </source>
</evidence>
<protein>
    <submittedName>
        <fullName evidence="1">Uncharacterized protein</fullName>
    </submittedName>
</protein>
<dbReference type="AlphaFoldDB" id="A0AAI9DLD3"/>
<comment type="caution">
    <text evidence="1">The sequence shown here is derived from an EMBL/GenBank/DDBJ whole genome shotgun (WGS) entry which is preliminary data.</text>
</comment>
<sequence length="74" mass="8165">MMKTIAELKKTVCFAQADAFFIDYLKTLSAAGVINIRDDDFEGDSVSDCLYCQVACAFGVDLDENLNPVEVAYE</sequence>
<accession>A0AAI9DLD3</accession>
<dbReference type="EMBL" id="ABLOKC030000012">
    <property type="protein sequence ID" value="EML1471875.1"/>
    <property type="molecule type" value="Genomic_DNA"/>
</dbReference>
<proteinExistence type="predicted"/>
<gene>
    <name evidence="1" type="ORF">QEG54_002614</name>
</gene>
<reference evidence="1" key="1">
    <citation type="submission" date="2024-02" db="EMBL/GenBank/DDBJ databases">
        <authorList>
            <consortium name="Clinical and Environmental Microbiology Branch: Whole genome sequencing antimicrobial resistance pathogens in the healthcare setting"/>
        </authorList>
    </citation>
    <scope>NUCLEOTIDE SEQUENCE</scope>
    <source>
        <strain evidence="1">2021DK-00143</strain>
    </source>
</reference>
<name>A0AAI9DLD3_PLUGE</name>
<organism evidence="1">
    <name type="scientific">Pluralibacter gergoviae</name>
    <name type="common">Enterobacter gergoviae</name>
    <dbReference type="NCBI Taxonomy" id="61647"/>
    <lineage>
        <taxon>Bacteria</taxon>
        <taxon>Pseudomonadati</taxon>
        <taxon>Pseudomonadota</taxon>
        <taxon>Gammaproteobacteria</taxon>
        <taxon>Enterobacterales</taxon>
        <taxon>Enterobacteriaceae</taxon>
        <taxon>Pluralibacter</taxon>
    </lineage>
</organism>